<dbReference type="AlphaFoldDB" id="D8QME4"/>
<evidence type="ECO:0000256" key="2">
    <source>
        <dbReference type="SAM" id="MobiDB-lite"/>
    </source>
</evidence>
<dbReference type="InParanoid" id="D8QME4"/>
<dbReference type="EMBL" id="GL377324">
    <property type="protein sequence ID" value="EFI90981.1"/>
    <property type="molecule type" value="Genomic_DNA"/>
</dbReference>
<evidence type="ECO:0000313" key="4">
    <source>
        <dbReference type="Proteomes" id="UP000007431"/>
    </source>
</evidence>
<dbReference type="RefSeq" id="XP_003025884.1">
    <property type="nucleotide sequence ID" value="XM_003025838.1"/>
</dbReference>
<feature type="coiled-coil region" evidence="1">
    <location>
        <begin position="351"/>
        <end position="427"/>
    </location>
</feature>
<keyword evidence="1" id="KW-0175">Coiled coil</keyword>
<dbReference type="KEGG" id="scm:SCHCO_02646128"/>
<dbReference type="VEuPathDB" id="FungiDB:SCHCODRAFT_02646128"/>
<reference evidence="3 4" key="1">
    <citation type="journal article" date="2010" name="Nat. Biotechnol.">
        <title>Genome sequence of the model mushroom Schizophyllum commune.</title>
        <authorList>
            <person name="Ohm R.A."/>
            <person name="de Jong J.F."/>
            <person name="Lugones L.G."/>
            <person name="Aerts A."/>
            <person name="Kothe E."/>
            <person name="Stajich J.E."/>
            <person name="de Vries R.P."/>
            <person name="Record E."/>
            <person name="Levasseur A."/>
            <person name="Baker S.E."/>
            <person name="Bartholomew K.A."/>
            <person name="Coutinho P.M."/>
            <person name="Erdmann S."/>
            <person name="Fowler T.J."/>
            <person name="Gathman A.C."/>
            <person name="Lombard V."/>
            <person name="Henrissat B."/>
            <person name="Knabe N."/>
            <person name="Kuees U."/>
            <person name="Lilly W.W."/>
            <person name="Lindquist E."/>
            <person name="Lucas S."/>
            <person name="Magnuson J.K."/>
            <person name="Piumi F."/>
            <person name="Raudaskoski M."/>
            <person name="Salamov A."/>
            <person name="Schmutz J."/>
            <person name="Schwarze F.W.M.R."/>
            <person name="vanKuyk P.A."/>
            <person name="Horton J.S."/>
            <person name="Grigoriev I.V."/>
            <person name="Woesten H.A.B."/>
        </authorList>
    </citation>
    <scope>NUCLEOTIDE SEQUENCE [LARGE SCALE GENOMIC DNA]</scope>
    <source>
        <strain evidence="4">H4-8 / FGSC 9210</strain>
    </source>
</reference>
<keyword evidence="4" id="KW-1185">Reference proteome</keyword>
<proteinExistence type="predicted"/>
<accession>D8QME4</accession>
<organism evidence="4">
    <name type="scientific">Schizophyllum commune (strain H4-8 / FGSC 9210)</name>
    <name type="common">Split gill fungus</name>
    <dbReference type="NCBI Taxonomy" id="578458"/>
    <lineage>
        <taxon>Eukaryota</taxon>
        <taxon>Fungi</taxon>
        <taxon>Dikarya</taxon>
        <taxon>Basidiomycota</taxon>
        <taxon>Agaricomycotina</taxon>
        <taxon>Agaricomycetes</taxon>
        <taxon>Agaricomycetidae</taxon>
        <taxon>Agaricales</taxon>
        <taxon>Schizophyllaceae</taxon>
        <taxon>Schizophyllum</taxon>
    </lineage>
</organism>
<dbReference type="GeneID" id="9588203"/>
<feature type="region of interest" description="Disordered" evidence="2">
    <location>
        <begin position="1"/>
        <end position="107"/>
    </location>
</feature>
<dbReference type="OrthoDB" id="10505879at2759"/>
<feature type="compositionally biased region" description="Low complexity" evidence="2">
    <location>
        <begin position="87"/>
        <end position="101"/>
    </location>
</feature>
<dbReference type="Proteomes" id="UP000007431">
    <property type="component" value="Unassembled WGS sequence"/>
</dbReference>
<protein>
    <submittedName>
        <fullName evidence="3">Uncharacterized protein</fullName>
    </submittedName>
</protein>
<dbReference type="SUPFAM" id="SSF57997">
    <property type="entry name" value="Tropomyosin"/>
    <property type="match status" value="1"/>
</dbReference>
<evidence type="ECO:0000313" key="3">
    <source>
        <dbReference type="EMBL" id="EFI90981.1"/>
    </source>
</evidence>
<dbReference type="HOGENOM" id="CLU_625785_0_0_1"/>
<evidence type="ECO:0000256" key="1">
    <source>
        <dbReference type="SAM" id="Coils"/>
    </source>
</evidence>
<feature type="coiled-coil region" evidence="1">
    <location>
        <begin position="242"/>
        <end position="311"/>
    </location>
</feature>
<name>D8QME4_SCHCM</name>
<gene>
    <name evidence="3" type="ORF">SCHCODRAFT_238946</name>
</gene>
<feature type="compositionally biased region" description="Polar residues" evidence="2">
    <location>
        <begin position="16"/>
        <end position="35"/>
    </location>
</feature>
<sequence>MSGRPSTRSRAKCGANDTQSTTLSSQQDALQTFPPTLSDPAASYLDVIDPSLLSMHPGTSGSPGAQEPAKTVQSNRRSRRKRAHQDAFTSSSVAASTSAATENAPAGSSGMFTVFSARLPPPSPLVHPEAYGRTPSPNLSSPISFDLTASAAVGNSFPSPHSGVSAYQPGLPVPHARDERAYPLTYIVATSLHAASVFVVPTPKARPLELQSIPWVERDPHQPAGGVPDRSALARLAYYLRIKALEERTEALNARASAAEEREMFARSHSLAEGRRADEADARAQIAEIRLEELEEEVHRMKEALDVAVAAAKASDGASQAQLVSAQRETATAQQAAADATASRDRMYKDAAAAQVRARQAASELDEMRRKLRGAEEELRTTQDQLQATEGTLVGSREELRGSLHDLGIALNRVGQLEEVLQKLQEQDERPRKQAKTK</sequence>